<dbReference type="AlphaFoldDB" id="A0A840SES8"/>
<gene>
    <name evidence="2" type="ORF">DYE49_07620</name>
    <name evidence="1" type="ORF">HNP77_000295</name>
</gene>
<dbReference type="Proteomes" id="UP000593591">
    <property type="component" value="Chromosome"/>
</dbReference>
<dbReference type="EMBL" id="JACHFR010000001">
    <property type="protein sequence ID" value="MBB5217951.1"/>
    <property type="molecule type" value="Genomic_DNA"/>
</dbReference>
<evidence type="ECO:0000313" key="3">
    <source>
        <dbReference type="Proteomes" id="UP000578697"/>
    </source>
</evidence>
<dbReference type="Proteomes" id="UP000578697">
    <property type="component" value="Unassembled WGS sequence"/>
</dbReference>
<protein>
    <submittedName>
        <fullName evidence="1">Uncharacterized protein</fullName>
    </submittedName>
</protein>
<accession>A0A840SES8</accession>
<dbReference type="KEGG" id="trc:DYE49_07620"/>
<keyword evidence="3" id="KW-1185">Reference proteome</keyword>
<sequence>MKVKIRRLYHDKWKNVTLAEAREFYKELKQPLTDRAFFSHFKNISYFDLLPKMKRKLFQ</sequence>
<evidence type="ECO:0000313" key="2">
    <source>
        <dbReference type="EMBL" id="QOS40331.1"/>
    </source>
</evidence>
<reference evidence="1 3" key="2">
    <citation type="submission" date="2020-08" db="EMBL/GenBank/DDBJ databases">
        <title>Genomic Encyclopedia of Type Strains, Phase IV (KMG-IV): sequencing the most valuable type-strain genomes for metagenomic binning, comparative biology and taxonomic classification.</title>
        <authorList>
            <person name="Goeker M."/>
        </authorList>
    </citation>
    <scope>NUCLEOTIDE SEQUENCE [LARGE SCALE GENOMIC DNA]</scope>
    <source>
        <strain evidence="1 3">DSM 103679</strain>
    </source>
</reference>
<proteinExistence type="predicted"/>
<evidence type="ECO:0000313" key="1">
    <source>
        <dbReference type="EMBL" id="MBB5217951.1"/>
    </source>
</evidence>
<dbReference type="EMBL" id="CP031517">
    <property type="protein sequence ID" value="QOS40331.1"/>
    <property type="molecule type" value="Genomic_DNA"/>
</dbReference>
<reference evidence="2 4" key="1">
    <citation type="submission" date="2018-08" db="EMBL/GenBank/DDBJ databases">
        <title>The first complete genome of Treponema rectale (CHPAT), a commensal spirochete of the bovine rectum.</title>
        <authorList>
            <person name="Staton G.J."/>
            <person name="Clegg S.R."/>
            <person name="Carter S.D."/>
            <person name="Radford A.D."/>
            <person name="Darby A."/>
            <person name="Hall N."/>
            <person name="Birtles R.J."/>
            <person name="Evans N.J."/>
        </authorList>
    </citation>
    <scope>NUCLEOTIDE SEQUENCE [LARGE SCALE GENOMIC DNA]</scope>
    <source>
        <strain evidence="2 4">CHPA</strain>
    </source>
</reference>
<evidence type="ECO:0000313" key="4">
    <source>
        <dbReference type="Proteomes" id="UP000593591"/>
    </source>
</evidence>
<dbReference type="RefSeq" id="WP_184651391.1">
    <property type="nucleotide sequence ID" value="NZ_JACHFR010000001.1"/>
</dbReference>
<organism evidence="1 3">
    <name type="scientific">Treponema rectale</name>
    <dbReference type="NCBI Taxonomy" id="744512"/>
    <lineage>
        <taxon>Bacteria</taxon>
        <taxon>Pseudomonadati</taxon>
        <taxon>Spirochaetota</taxon>
        <taxon>Spirochaetia</taxon>
        <taxon>Spirochaetales</taxon>
        <taxon>Treponemataceae</taxon>
        <taxon>Treponema</taxon>
    </lineage>
</organism>
<name>A0A840SES8_9SPIR</name>